<evidence type="ECO:0000313" key="2">
    <source>
        <dbReference type="Proteomes" id="UP000830454"/>
    </source>
</evidence>
<dbReference type="RefSeq" id="WP_246916675.1">
    <property type="nucleotide sequence ID" value="NZ_CP090145.1"/>
</dbReference>
<keyword evidence="2" id="KW-1185">Reference proteome</keyword>
<dbReference type="EMBL" id="CP090145">
    <property type="protein sequence ID" value="UOX34046.1"/>
    <property type="molecule type" value="Genomic_DNA"/>
</dbReference>
<reference evidence="1" key="1">
    <citation type="submission" date="2021-12" db="EMBL/GenBank/DDBJ databases">
        <authorList>
            <person name="Cha I.-T."/>
            <person name="Lee K.-E."/>
            <person name="Park S.-J."/>
        </authorList>
    </citation>
    <scope>NUCLEOTIDE SEQUENCE</scope>
    <source>
        <strain evidence="1">YSM-43</strain>
    </source>
</reference>
<dbReference type="Gene3D" id="2.40.30.100">
    <property type="entry name" value="AF2212/PG0164-like"/>
    <property type="match status" value="1"/>
</dbReference>
<dbReference type="InterPro" id="IPR015018">
    <property type="entry name" value="DUF1905"/>
</dbReference>
<proteinExistence type="predicted"/>
<dbReference type="Proteomes" id="UP000830454">
    <property type="component" value="Chromosome"/>
</dbReference>
<dbReference type="Pfam" id="PF13376">
    <property type="entry name" value="OmdA"/>
    <property type="match status" value="1"/>
</dbReference>
<protein>
    <submittedName>
        <fullName evidence="1">YdeI/OmpD-associated family protein</fullName>
    </submittedName>
</protein>
<sequence length="160" mass="18921">MKEFNAKIEIIGINPFVFIPDDVLNYIFEKAEKNKGKIPVRIKIEGHEFEQTLIKYSGHWRLYLNTPMRQSAKKEVGQITRIEIEFDPNERKVPFHPKFKKALEENENAKKIFDNLSPSLQKEILRYLSFLKTEESIDRNVKKAVNFLLGKERFIGREKP</sequence>
<dbReference type="Pfam" id="PF08922">
    <property type="entry name" value="DUF1905"/>
    <property type="match status" value="1"/>
</dbReference>
<accession>A0ABY4HMG4</accession>
<dbReference type="InterPro" id="IPR037079">
    <property type="entry name" value="AF2212/PG0164-like_sf"/>
</dbReference>
<gene>
    <name evidence="1" type="ORF">LXD69_00705</name>
</gene>
<reference evidence="1" key="2">
    <citation type="submission" date="2022-04" db="EMBL/GenBank/DDBJ databases">
        <title>Complete Genome Sequence of Flavobacterium sediminilitoris YSM-43, Isolated from a Tidal Sediment.</title>
        <authorList>
            <person name="Lee P.A."/>
        </authorList>
    </citation>
    <scope>NUCLEOTIDE SEQUENCE</scope>
    <source>
        <strain evidence="1">YSM-43</strain>
    </source>
</reference>
<evidence type="ECO:0000313" key="1">
    <source>
        <dbReference type="EMBL" id="UOX34046.1"/>
    </source>
</evidence>
<organism evidence="1 2">
    <name type="scientific">Flavobacterium sediminilitoris</name>
    <dbReference type="NCBI Taxonomy" id="2024526"/>
    <lineage>
        <taxon>Bacteria</taxon>
        <taxon>Pseudomonadati</taxon>
        <taxon>Bacteroidota</taxon>
        <taxon>Flavobacteriia</taxon>
        <taxon>Flavobacteriales</taxon>
        <taxon>Flavobacteriaceae</taxon>
        <taxon>Flavobacterium</taxon>
    </lineage>
</organism>
<dbReference type="SUPFAM" id="SSF141694">
    <property type="entry name" value="AF2212/PG0164-like"/>
    <property type="match status" value="1"/>
</dbReference>
<name>A0ABY4HMG4_9FLAO</name>